<feature type="region of interest" description="Disordered" evidence="1">
    <location>
        <begin position="158"/>
        <end position="274"/>
    </location>
</feature>
<accession>A0ABD5NC60</accession>
<evidence type="ECO:0000313" key="2">
    <source>
        <dbReference type="EMBL" id="MFC3476873.1"/>
    </source>
</evidence>
<evidence type="ECO:0000256" key="1">
    <source>
        <dbReference type="SAM" id="MobiDB-lite"/>
    </source>
</evidence>
<dbReference type="EMBL" id="JBHRWN010000002">
    <property type="protein sequence ID" value="MFC3476873.1"/>
    <property type="molecule type" value="Genomic_DNA"/>
</dbReference>
<dbReference type="Proteomes" id="UP001595660">
    <property type="component" value="Unassembled WGS sequence"/>
</dbReference>
<feature type="compositionally biased region" description="Low complexity" evidence="1">
    <location>
        <begin position="232"/>
        <end position="263"/>
    </location>
</feature>
<dbReference type="RefSeq" id="WP_232571989.1">
    <property type="nucleotide sequence ID" value="NZ_CP089466.1"/>
</dbReference>
<sequence>MSDWWRLACVSVSLAVLVWAALGPGGLASTTGLQHDTESTNASFAGADDLTVEATSVTVAPGALASNASGDVTVSMRVPSPERVNESSLAVTFAGASATLDVPASAVTCDDECRISLSEERVASLADGTGKRELVVLGWWEYDRQFVARAQVTIRGERGAAPAGNGTTTGNGTTNATTTANATATTTETTTNRTATTTANTTTQTTTATTPTQTTTTTTTTTATETTERTTTETSTTTTTESTTSTSAATTTAANRTDTTAASVRGLPSLAGSG</sequence>
<evidence type="ECO:0000313" key="3">
    <source>
        <dbReference type="Proteomes" id="UP001595660"/>
    </source>
</evidence>
<comment type="caution">
    <text evidence="2">The sequence shown here is derived from an EMBL/GenBank/DDBJ whole genome shotgun (WGS) entry which is preliminary data.</text>
</comment>
<proteinExistence type="predicted"/>
<dbReference type="AlphaFoldDB" id="A0ABD5NC60"/>
<dbReference type="GeneID" id="69117208"/>
<organism evidence="2 3">
    <name type="scientific">Halobacterium litoreum</name>
    <dbReference type="NCBI Taxonomy" id="2039234"/>
    <lineage>
        <taxon>Archaea</taxon>
        <taxon>Methanobacteriati</taxon>
        <taxon>Methanobacteriota</taxon>
        <taxon>Stenosarchaea group</taxon>
        <taxon>Halobacteria</taxon>
        <taxon>Halobacteriales</taxon>
        <taxon>Halobacteriaceae</taxon>
        <taxon>Halobacterium</taxon>
    </lineage>
</organism>
<keyword evidence="3" id="KW-1185">Reference proteome</keyword>
<gene>
    <name evidence="2" type="ORF">ACFOKC_03960</name>
</gene>
<protein>
    <submittedName>
        <fullName evidence="2">Uncharacterized protein</fullName>
    </submittedName>
</protein>
<feature type="compositionally biased region" description="Low complexity" evidence="1">
    <location>
        <begin position="159"/>
        <end position="225"/>
    </location>
</feature>
<name>A0ABD5NC60_9EURY</name>
<reference evidence="2 3" key="1">
    <citation type="journal article" date="2019" name="Int. J. Syst. Evol. Microbiol.">
        <title>The Global Catalogue of Microorganisms (GCM) 10K type strain sequencing project: providing services to taxonomists for standard genome sequencing and annotation.</title>
        <authorList>
            <consortium name="The Broad Institute Genomics Platform"/>
            <consortium name="The Broad Institute Genome Sequencing Center for Infectious Disease"/>
            <person name="Wu L."/>
            <person name="Ma J."/>
        </authorList>
    </citation>
    <scope>NUCLEOTIDE SEQUENCE [LARGE SCALE GENOMIC DNA]</scope>
    <source>
        <strain evidence="2 3">CGMCC 1.12562</strain>
    </source>
</reference>